<dbReference type="RefSeq" id="XP_017779113.1">
    <property type="nucleotide sequence ID" value="XM_017923624.1"/>
</dbReference>
<feature type="region of interest" description="Disordered" evidence="1">
    <location>
        <begin position="1"/>
        <end position="25"/>
    </location>
</feature>
<dbReference type="Proteomes" id="UP000695000">
    <property type="component" value="Unplaced"/>
</dbReference>
<organism evidence="2 3">
    <name type="scientific">Nicrophorus vespilloides</name>
    <name type="common">Boreal carrion beetle</name>
    <dbReference type="NCBI Taxonomy" id="110193"/>
    <lineage>
        <taxon>Eukaryota</taxon>
        <taxon>Metazoa</taxon>
        <taxon>Ecdysozoa</taxon>
        <taxon>Arthropoda</taxon>
        <taxon>Hexapoda</taxon>
        <taxon>Insecta</taxon>
        <taxon>Pterygota</taxon>
        <taxon>Neoptera</taxon>
        <taxon>Endopterygota</taxon>
        <taxon>Coleoptera</taxon>
        <taxon>Polyphaga</taxon>
        <taxon>Staphyliniformia</taxon>
        <taxon>Silphidae</taxon>
        <taxon>Nicrophorinae</taxon>
        <taxon>Nicrophorus</taxon>
    </lineage>
</organism>
<keyword evidence="2" id="KW-1185">Reference proteome</keyword>
<proteinExistence type="predicted"/>
<dbReference type="PANTHER" id="PTHR16065">
    <property type="entry name" value="COILED-COIL DOMAIN CONTAINING 198"/>
    <property type="match status" value="1"/>
</dbReference>
<dbReference type="PANTHER" id="PTHR16065:SF2">
    <property type="entry name" value="COILED-COIL DOMAIN CONTAINING 198"/>
    <property type="match status" value="1"/>
</dbReference>
<sequence>MGCSAAKNLAVEPLNGGASMGNGESQLGEVRKVSVTRRASEVPALEGVEPQTEMLENGTVNNMHEKSNGLSFDIAFGEEADESIIKKHPPKRFQRLEEQQQEETPNLSLAKLQEKLDEAEIRRQQILKQRVASAKVRTAIRRQNNVNNDDGLPEPSDLLNVPPDIPKTP</sequence>
<evidence type="ECO:0000313" key="3">
    <source>
        <dbReference type="RefSeq" id="XP_017779113.1"/>
    </source>
</evidence>
<dbReference type="GeneID" id="108564549"/>
<name>A0ABM1MX13_NICVS</name>
<protein>
    <submittedName>
        <fullName evidence="3">Uncharacterized protein LOC108564549</fullName>
    </submittedName>
</protein>
<accession>A0ABM1MX13</accession>
<feature type="region of interest" description="Disordered" evidence="1">
    <location>
        <begin position="132"/>
        <end position="169"/>
    </location>
</feature>
<gene>
    <name evidence="3" type="primary">LOC108564549</name>
</gene>
<evidence type="ECO:0000256" key="1">
    <source>
        <dbReference type="SAM" id="MobiDB-lite"/>
    </source>
</evidence>
<reference evidence="3" key="1">
    <citation type="submission" date="2025-08" db="UniProtKB">
        <authorList>
            <consortium name="RefSeq"/>
        </authorList>
    </citation>
    <scope>IDENTIFICATION</scope>
    <source>
        <tissue evidence="3">Whole Larva</tissue>
    </source>
</reference>
<dbReference type="InterPro" id="IPR029235">
    <property type="entry name" value="FAME"/>
</dbReference>
<evidence type="ECO:0000313" key="2">
    <source>
        <dbReference type="Proteomes" id="UP000695000"/>
    </source>
</evidence>